<organism evidence="1 2">
    <name type="scientific">Fusarium oxysporum f. sp. lycopersici (strain 4287 / CBS 123668 / FGSC 9935 / NRRL 34936)</name>
    <name type="common">Fusarium vascular wilt of tomato</name>
    <dbReference type="NCBI Taxonomy" id="426428"/>
    <lineage>
        <taxon>Eukaryota</taxon>
        <taxon>Fungi</taxon>
        <taxon>Dikarya</taxon>
        <taxon>Ascomycota</taxon>
        <taxon>Pezizomycotina</taxon>
        <taxon>Sordariomycetes</taxon>
        <taxon>Hypocreomycetidae</taxon>
        <taxon>Hypocreales</taxon>
        <taxon>Nectriaceae</taxon>
        <taxon>Fusarium</taxon>
        <taxon>Fusarium oxysporum species complex</taxon>
    </lineage>
</organism>
<name>A0A0J9VFG7_FUSO4</name>
<dbReference type="VEuPathDB" id="FungiDB:FOXG_20258"/>
<sequence>MSIDGRLIWVKILKLSVTLMRLEVRWRILLPAEMET</sequence>
<accession>A0A0J9VFG7</accession>
<dbReference type="KEGG" id="fox:FOXG_20258"/>
<evidence type="ECO:0000313" key="1">
    <source>
        <dbReference type="EMBL" id="KNB09733.1"/>
    </source>
</evidence>
<dbReference type="Proteomes" id="UP000009097">
    <property type="component" value="Unassembled WGS sequence"/>
</dbReference>
<dbReference type="EMBL" id="DS231707">
    <property type="protein sequence ID" value="KNB09733.1"/>
    <property type="molecule type" value="Genomic_DNA"/>
</dbReference>
<dbReference type="RefSeq" id="XP_018247778.1">
    <property type="nucleotide sequence ID" value="XM_018400524.1"/>
</dbReference>
<reference evidence="1" key="1">
    <citation type="submission" date="2007-04" db="EMBL/GenBank/DDBJ databases">
        <authorList>
            <consortium name="The Broad Institute Genome Sequencing Platform"/>
            <person name="Birren B."/>
            <person name="Lander E."/>
            <person name="Galagan J."/>
            <person name="Nusbaum C."/>
            <person name="Devon K."/>
            <person name="Ma L.-J."/>
            <person name="Jaffe D."/>
            <person name="Butler J."/>
            <person name="Alvarez P."/>
            <person name="Gnerre S."/>
            <person name="Grabherr M."/>
            <person name="Kleber M."/>
            <person name="Mauceli E."/>
            <person name="Brockman W."/>
            <person name="MacCallum I.A."/>
            <person name="Young S."/>
            <person name="LaButti K."/>
            <person name="DeCaprio D."/>
            <person name="Crawford M."/>
            <person name="Koehrsen M."/>
            <person name="Engels R."/>
            <person name="Montgomery P."/>
            <person name="Pearson M."/>
            <person name="Howarth C."/>
            <person name="Larson L."/>
            <person name="White J."/>
            <person name="O'Leary S."/>
            <person name="Kodira C."/>
            <person name="Zeng Q."/>
            <person name="Yandava C."/>
            <person name="Alvarado L."/>
            <person name="Kistler C."/>
            <person name="Shim W.-B."/>
            <person name="Kang S."/>
            <person name="Woloshuk C."/>
        </authorList>
    </citation>
    <scope>NUCLEOTIDE SEQUENCE</scope>
    <source>
        <strain evidence="1">4287</strain>
    </source>
</reference>
<reference evidence="1" key="2">
    <citation type="journal article" date="2010" name="Nature">
        <title>Comparative genomics reveals mobile pathogenicity chromosomes in Fusarium.</title>
        <authorList>
            <person name="Ma L.J."/>
            <person name="van der Does H.C."/>
            <person name="Borkovich K.A."/>
            <person name="Coleman J.J."/>
            <person name="Daboussi M.J."/>
            <person name="Di Pietro A."/>
            <person name="Dufresne M."/>
            <person name="Freitag M."/>
            <person name="Grabherr M."/>
            <person name="Henrissat B."/>
            <person name="Houterman P.M."/>
            <person name="Kang S."/>
            <person name="Shim W.B."/>
            <person name="Woloshuk C."/>
            <person name="Xie X."/>
            <person name="Xu J.R."/>
            <person name="Antoniw J."/>
            <person name="Baker S.E."/>
            <person name="Bluhm B.H."/>
            <person name="Breakspear A."/>
            <person name="Brown D.W."/>
            <person name="Butchko R.A."/>
            <person name="Chapman S."/>
            <person name="Coulson R."/>
            <person name="Coutinho P.M."/>
            <person name="Danchin E.G."/>
            <person name="Diener A."/>
            <person name="Gale L.R."/>
            <person name="Gardiner D.M."/>
            <person name="Goff S."/>
            <person name="Hammond-Kosack K.E."/>
            <person name="Hilburn K."/>
            <person name="Hua-Van A."/>
            <person name="Jonkers W."/>
            <person name="Kazan K."/>
            <person name="Kodira C.D."/>
            <person name="Koehrsen M."/>
            <person name="Kumar L."/>
            <person name="Lee Y.H."/>
            <person name="Li L."/>
            <person name="Manners J.M."/>
            <person name="Miranda-Saavedra D."/>
            <person name="Mukherjee M."/>
            <person name="Park G."/>
            <person name="Park J."/>
            <person name="Park S.Y."/>
            <person name="Proctor R.H."/>
            <person name="Regev A."/>
            <person name="Ruiz-Roldan M.C."/>
            <person name="Sain D."/>
            <person name="Sakthikumar S."/>
            <person name="Sykes S."/>
            <person name="Schwartz D.C."/>
            <person name="Turgeon B.G."/>
            <person name="Wapinski I."/>
            <person name="Yoder O."/>
            <person name="Young S."/>
            <person name="Zeng Q."/>
            <person name="Zhou S."/>
            <person name="Galagan J."/>
            <person name="Cuomo C.A."/>
            <person name="Kistler H.C."/>
            <person name="Rep M."/>
        </authorList>
    </citation>
    <scope>NUCLEOTIDE SEQUENCE [LARGE SCALE GENOMIC DNA]</scope>
    <source>
        <strain evidence="1">4287</strain>
    </source>
</reference>
<dbReference type="GeneID" id="28960964"/>
<evidence type="ECO:0000313" key="2">
    <source>
        <dbReference type="Proteomes" id="UP000009097"/>
    </source>
</evidence>
<proteinExistence type="predicted"/>
<protein>
    <submittedName>
        <fullName evidence="1">Uncharacterized protein</fullName>
    </submittedName>
</protein>
<dbReference type="AlphaFoldDB" id="A0A0J9VFG7"/>
<gene>
    <name evidence="1" type="ORF">FOXG_20258</name>
</gene>